<accession>A0A8D0AEW9</accession>
<dbReference type="Ensembl" id="ENSSLUT00000052713.1">
    <property type="protein sequence ID" value="ENSSLUP00000051206.1"/>
    <property type="gene ID" value="ENSSLUG00000022266.1"/>
</dbReference>
<reference evidence="2" key="1">
    <citation type="submission" date="2025-08" db="UniProtKB">
        <authorList>
            <consortium name="Ensembl"/>
        </authorList>
    </citation>
    <scope>IDENTIFICATION</scope>
</reference>
<evidence type="ECO:0000313" key="3">
    <source>
        <dbReference type="Proteomes" id="UP000694568"/>
    </source>
</evidence>
<dbReference type="InterPro" id="IPR038717">
    <property type="entry name" value="Tc1-like_DDE_dom"/>
</dbReference>
<feature type="domain" description="Tc1-like transposase DDE" evidence="1">
    <location>
        <begin position="3"/>
        <end position="95"/>
    </location>
</feature>
<name>A0A8D0AEW9_SANLU</name>
<dbReference type="GeneTree" id="ENSGT01150000286914"/>
<dbReference type="PANTHER" id="PTHR23022">
    <property type="entry name" value="TRANSPOSABLE ELEMENT-RELATED"/>
    <property type="match status" value="1"/>
</dbReference>
<dbReference type="Pfam" id="PF13358">
    <property type="entry name" value="DDE_3"/>
    <property type="match status" value="1"/>
</dbReference>
<sequence length="101" mass="11515">MVVAASCSPGTGKLVRVDGKMDRAKYRAILEENLLESAKGLRLGRRFTFQQDDPKHTARATTEWFRSKHIHVLEWPSQSPDLNPIENLWQDLEIAVQTLSI</sequence>
<proteinExistence type="predicted"/>
<dbReference type="InterPro" id="IPR052338">
    <property type="entry name" value="Transposase_5"/>
</dbReference>
<reference evidence="2" key="2">
    <citation type="submission" date="2025-09" db="UniProtKB">
        <authorList>
            <consortium name="Ensembl"/>
        </authorList>
    </citation>
    <scope>IDENTIFICATION</scope>
</reference>
<keyword evidence="3" id="KW-1185">Reference proteome</keyword>
<evidence type="ECO:0000313" key="2">
    <source>
        <dbReference type="Ensembl" id="ENSSLUP00000051206.1"/>
    </source>
</evidence>
<dbReference type="Proteomes" id="UP000694568">
    <property type="component" value="Unplaced"/>
</dbReference>
<dbReference type="AlphaFoldDB" id="A0A8D0AEW9"/>
<organism evidence="2 3">
    <name type="scientific">Sander lucioperca</name>
    <name type="common">Pike-perch</name>
    <name type="synonym">Perca lucioperca</name>
    <dbReference type="NCBI Taxonomy" id="283035"/>
    <lineage>
        <taxon>Eukaryota</taxon>
        <taxon>Metazoa</taxon>
        <taxon>Chordata</taxon>
        <taxon>Craniata</taxon>
        <taxon>Vertebrata</taxon>
        <taxon>Euteleostomi</taxon>
        <taxon>Actinopterygii</taxon>
        <taxon>Neopterygii</taxon>
        <taxon>Teleostei</taxon>
        <taxon>Neoteleostei</taxon>
        <taxon>Acanthomorphata</taxon>
        <taxon>Eupercaria</taxon>
        <taxon>Perciformes</taxon>
        <taxon>Percoidei</taxon>
        <taxon>Percidae</taxon>
        <taxon>Luciopercinae</taxon>
        <taxon>Sander</taxon>
    </lineage>
</organism>
<dbReference type="Gene3D" id="3.30.420.10">
    <property type="entry name" value="Ribonuclease H-like superfamily/Ribonuclease H"/>
    <property type="match status" value="1"/>
</dbReference>
<dbReference type="GO" id="GO:0003676">
    <property type="term" value="F:nucleic acid binding"/>
    <property type="evidence" value="ECO:0007669"/>
    <property type="project" value="InterPro"/>
</dbReference>
<protein>
    <recommendedName>
        <fullName evidence="1">Tc1-like transposase DDE domain-containing protein</fullName>
    </recommendedName>
</protein>
<dbReference type="PANTHER" id="PTHR23022:SF135">
    <property type="entry name" value="SI:DKEY-77F5.3"/>
    <property type="match status" value="1"/>
</dbReference>
<dbReference type="InterPro" id="IPR036397">
    <property type="entry name" value="RNaseH_sf"/>
</dbReference>
<evidence type="ECO:0000259" key="1">
    <source>
        <dbReference type="Pfam" id="PF13358"/>
    </source>
</evidence>